<feature type="coiled-coil region" evidence="10">
    <location>
        <begin position="683"/>
        <end position="717"/>
    </location>
</feature>
<accession>A0AAW0DU41</accession>
<feature type="region of interest" description="Disordered" evidence="11">
    <location>
        <begin position="923"/>
        <end position="944"/>
    </location>
</feature>
<dbReference type="GO" id="GO:0008574">
    <property type="term" value="F:plus-end-directed microtubule motor activity"/>
    <property type="evidence" value="ECO:0007669"/>
    <property type="project" value="TreeGrafter"/>
</dbReference>
<evidence type="ECO:0000256" key="8">
    <source>
        <dbReference type="ARBA" id="ARBA00023212"/>
    </source>
</evidence>
<comment type="similarity">
    <text evidence="9">Belongs to the TRAFAC class myosin-kinesin ATPase superfamily. Kinesin family.</text>
</comment>
<keyword evidence="7 9" id="KW-0505">Motor protein</keyword>
<sequence length="1083" mass="119309">MASRRPPTSRSVSNPKAIPPPPRSRSVMSRSAQKNEEAETNIKVVIRCRRRSEREIQDNSPIIVSSSGAKSSQVSIETTAPVSTLGLVTLPPVRTYPFDLVFGPEADQSLVYHEVVSPMLEQVLEGYNCTLFAYGQTGTGKTLTLASKSHTSNYTTKNSEDLLAPELAAPIGSTQPMGMGKDSGKNTDSGLKIYEDSSKRGVFIQGVEEVPVKNCQDALALLTKGGPQTTDCRYKEAGVAGEDLLRIGKFNLVDLAGSENIGRSGAENKRAREAGMINQSLLTLGRVINALVDKSPHVPYRESKLTRLLQDSLGGHTRTCIIATISPARSNLEETLSTLDYAMHAKSIRNKPELNQRMSRNSLLKEYVSEIERLKADLLAAREKNGIFFSEETWAQLSAEQELKQTELEEAKKQVEIVENQMRNVREEFEQSIGLLMKRDTELKETKAKLKNTEEELAETGVELKGVKVAFEEEVVVRQAFQKSEGTLDAVATDLKSVAHNSIQDVAGLFDKIQRKSHVLDSNSKAVVVHGKTIISAIELLSLKLNDFADSCSDRVRKLRQSTQQFETKELETLAACTTRVQKQLQDVQTSLQTIRTHDTAEAEALDNVQALIKETYSAFHTDFGRWGEATKKTNTQVHQQLETVLSGAFVDFEATLKSIQSLLETVLVGAMKFVEAERESILHAHSIANDAAQAEISRLREQNELLLHLVEQQKSDAAKSKDVLIGQISGLLGEYVDSRDRDLREALAPITHSNEAAAESMRAFSDQHKGITTGMKGEGTKIAKVLEKANEQSKTMADDSVKKIQSNHSSVKVTLSSAKRKLSEAVESHSQDVQERAQALSTSSTEAFTRYARAKRSRLDDTQGMAANLHTESKSLHRGLATLSKDVKAYSEQTTSYVNGFTDLTEQYRNVAEENISSVQAASSSLAREATTEDVPTGNTPRKRTWKYVDKWDLTKSRDVLLKEWRSQGASSISSETFLGEHVPLPEDDAESVQEEDTTMQAPVSKATSCQPTPEPSPREPSFPGSLQNSVSSASTSPPSPPIPPIQLPTRTAKQMSKVTTRLPPLADTRNTYATRSRRNPR</sequence>
<dbReference type="AlphaFoldDB" id="A0AAW0DU41"/>
<feature type="compositionally biased region" description="Acidic residues" evidence="11">
    <location>
        <begin position="987"/>
        <end position="999"/>
    </location>
</feature>
<dbReference type="GO" id="GO:0000073">
    <property type="term" value="P:initial mitotic spindle pole body separation"/>
    <property type="evidence" value="ECO:0007669"/>
    <property type="project" value="TreeGrafter"/>
</dbReference>
<evidence type="ECO:0000256" key="1">
    <source>
        <dbReference type="ARBA" id="ARBA00004245"/>
    </source>
</evidence>
<dbReference type="GO" id="GO:0005634">
    <property type="term" value="C:nucleus"/>
    <property type="evidence" value="ECO:0007669"/>
    <property type="project" value="TreeGrafter"/>
</dbReference>
<dbReference type="Gene3D" id="3.40.850.10">
    <property type="entry name" value="Kinesin motor domain"/>
    <property type="match status" value="2"/>
</dbReference>
<keyword evidence="14" id="KW-1185">Reference proteome</keyword>
<protein>
    <submittedName>
        <fullName evidence="13">Kinesin-related motor protein</fullName>
    </submittedName>
</protein>
<feature type="region of interest" description="Disordered" evidence="11">
    <location>
        <begin position="977"/>
        <end position="1083"/>
    </location>
</feature>
<evidence type="ECO:0000256" key="9">
    <source>
        <dbReference type="PROSITE-ProRule" id="PRU00283"/>
    </source>
</evidence>
<dbReference type="EMBL" id="JAYKXP010000008">
    <property type="protein sequence ID" value="KAK7054865.1"/>
    <property type="molecule type" value="Genomic_DNA"/>
</dbReference>
<dbReference type="InterPro" id="IPR001752">
    <property type="entry name" value="Kinesin_motor_dom"/>
</dbReference>
<dbReference type="InterPro" id="IPR027417">
    <property type="entry name" value="P-loop_NTPase"/>
</dbReference>
<keyword evidence="5 9" id="KW-0547">Nucleotide-binding</keyword>
<dbReference type="PRINTS" id="PR00380">
    <property type="entry name" value="KINESINHEAVY"/>
</dbReference>
<evidence type="ECO:0000256" key="11">
    <source>
        <dbReference type="SAM" id="MobiDB-lite"/>
    </source>
</evidence>
<feature type="compositionally biased region" description="Polar residues" evidence="11">
    <location>
        <begin position="1000"/>
        <end position="1013"/>
    </location>
</feature>
<dbReference type="InterPro" id="IPR019821">
    <property type="entry name" value="Kinesin_motor_CS"/>
</dbReference>
<name>A0AAW0DU41_9AGAR</name>
<keyword evidence="2" id="KW-0963">Cytoplasm</keyword>
<evidence type="ECO:0000256" key="4">
    <source>
        <dbReference type="ARBA" id="ARBA00022701"/>
    </source>
</evidence>
<feature type="compositionally biased region" description="Pro residues" evidence="11">
    <location>
        <begin position="1039"/>
        <end position="1048"/>
    </location>
</feature>
<keyword evidence="6 9" id="KW-0067">ATP-binding</keyword>
<dbReference type="GO" id="GO:0008017">
    <property type="term" value="F:microtubule binding"/>
    <property type="evidence" value="ECO:0007669"/>
    <property type="project" value="InterPro"/>
</dbReference>
<keyword evidence="3" id="KW-0597">Phosphoprotein</keyword>
<proteinExistence type="inferred from homology"/>
<comment type="caution">
    <text evidence="13">The sequence shown here is derived from an EMBL/GenBank/DDBJ whole genome shotgun (WGS) entry which is preliminary data.</text>
</comment>
<evidence type="ECO:0000256" key="6">
    <source>
        <dbReference type="ARBA" id="ARBA00022840"/>
    </source>
</evidence>
<keyword evidence="8" id="KW-0206">Cytoskeleton</keyword>
<feature type="compositionally biased region" description="Polar residues" evidence="11">
    <location>
        <begin position="1"/>
        <end position="14"/>
    </location>
</feature>
<dbReference type="GO" id="GO:0005876">
    <property type="term" value="C:spindle microtubule"/>
    <property type="evidence" value="ECO:0007669"/>
    <property type="project" value="TreeGrafter"/>
</dbReference>
<feature type="coiled-coil region" evidence="10">
    <location>
        <begin position="364"/>
        <end position="463"/>
    </location>
</feature>
<dbReference type="GO" id="GO:0072686">
    <property type="term" value="C:mitotic spindle"/>
    <property type="evidence" value="ECO:0007669"/>
    <property type="project" value="TreeGrafter"/>
</dbReference>
<evidence type="ECO:0000256" key="5">
    <source>
        <dbReference type="ARBA" id="ARBA00022741"/>
    </source>
</evidence>
<dbReference type="SUPFAM" id="SSF52540">
    <property type="entry name" value="P-loop containing nucleoside triphosphate hydrolases"/>
    <property type="match status" value="1"/>
</dbReference>
<comment type="subcellular location">
    <subcellularLocation>
        <location evidence="1">Cytoplasm</location>
        <location evidence="1">Cytoskeleton</location>
    </subcellularLocation>
</comment>
<organism evidence="13 14">
    <name type="scientific">Paramarasmius palmivorus</name>
    <dbReference type="NCBI Taxonomy" id="297713"/>
    <lineage>
        <taxon>Eukaryota</taxon>
        <taxon>Fungi</taxon>
        <taxon>Dikarya</taxon>
        <taxon>Basidiomycota</taxon>
        <taxon>Agaricomycotina</taxon>
        <taxon>Agaricomycetes</taxon>
        <taxon>Agaricomycetidae</taxon>
        <taxon>Agaricales</taxon>
        <taxon>Marasmiineae</taxon>
        <taxon>Marasmiaceae</taxon>
        <taxon>Paramarasmius</taxon>
    </lineage>
</organism>
<feature type="compositionally biased region" description="Polar residues" evidence="11">
    <location>
        <begin position="1050"/>
        <end position="1061"/>
    </location>
</feature>
<dbReference type="GO" id="GO:0007018">
    <property type="term" value="P:microtubule-based movement"/>
    <property type="evidence" value="ECO:0007669"/>
    <property type="project" value="InterPro"/>
</dbReference>
<dbReference type="Pfam" id="PF13931">
    <property type="entry name" value="Microtub_bind"/>
    <property type="match status" value="1"/>
</dbReference>
<evidence type="ECO:0000256" key="2">
    <source>
        <dbReference type="ARBA" id="ARBA00022490"/>
    </source>
</evidence>
<dbReference type="InterPro" id="IPR036961">
    <property type="entry name" value="Kinesin_motor_dom_sf"/>
</dbReference>
<dbReference type="PROSITE" id="PS50067">
    <property type="entry name" value="KINESIN_MOTOR_2"/>
    <property type="match status" value="1"/>
</dbReference>
<reference evidence="13 14" key="1">
    <citation type="submission" date="2024-01" db="EMBL/GenBank/DDBJ databases">
        <title>A draft genome for a cacao thread blight-causing isolate of Paramarasmius palmivorus.</title>
        <authorList>
            <person name="Baruah I.K."/>
            <person name="Bukari Y."/>
            <person name="Amoako-Attah I."/>
            <person name="Meinhardt L.W."/>
            <person name="Bailey B.A."/>
            <person name="Cohen S.P."/>
        </authorList>
    </citation>
    <scope>NUCLEOTIDE SEQUENCE [LARGE SCALE GENOMIC DNA]</scope>
    <source>
        <strain evidence="13 14">GH-12</strain>
    </source>
</reference>
<feature type="domain" description="Kinesin motor" evidence="12">
    <location>
        <begin position="41"/>
        <end position="348"/>
    </location>
</feature>
<dbReference type="GO" id="GO:0005524">
    <property type="term" value="F:ATP binding"/>
    <property type="evidence" value="ECO:0007669"/>
    <property type="project" value="UniProtKB-UniRule"/>
</dbReference>
<evidence type="ECO:0000256" key="7">
    <source>
        <dbReference type="ARBA" id="ARBA00023175"/>
    </source>
</evidence>
<dbReference type="InterPro" id="IPR025901">
    <property type="entry name" value="Kinesin-assoc_MT-bd_dom"/>
</dbReference>
<keyword evidence="4" id="KW-0493">Microtubule</keyword>
<dbReference type="InterPro" id="IPR047149">
    <property type="entry name" value="KIF11-like"/>
</dbReference>
<dbReference type="Proteomes" id="UP001383192">
    <property type="component" value="Unassembled WGS sequence"/>
</dbReference>
<dbReference type="PROSITE" id="PS00411">
    <property type="entry name" value="KINESIN_MOTOR_1"/>
    <property type="match status" value="1"/>
</dbReference>
<feature type="binding site" evidence="9">
    <location>
        <begin position="135"/>
        <end position="142"/>
    </location>
    <ligand>
        <name>ATP</name>
        <dbReference type="ChEBI" id="CHEBI:30616"/>
    </ligand>
</feature>
<gene>
    <name evidence="13" type="primary">KIP1</name>
    <name evidence="13" type="ORF">VNI00_003328</name>
</gene>
<evidence type="ECO:0000313" key="14">
    <source>
        <dbReference type="Proteomes" id="UP001383192"/>
    </source>
</evidence>
<evidence type="ECO:0000259" key="12">
    <source>
        <dbReference type="PROSITE" id="PS50067"/>
    </source>
</evidence>
<dbReference type="Pfam" id="PF00225">
    <property type="entry name" value="Kinesin"/>
    <property type="match status" value="2"/>
</dbReference>
<evidence type="ECO:0000256" key="3">
    <source>
        <dbReference type="ARBA" id="ARBA00022553"/>
    </source>
</evidence>
<dbReference type="PANTHER" id="PTHR47970">
    <property type="entry name" value="KINESIN-LIKE PROTEIN KIF11"/>
    <property type="match status" value="1"/>
</dbReference>
<keyword evidence="10" id="KW-0175">Coiled coil</keyword>
<feature type="region of interest" description="Disordered" evidence="11">
    <location>
        <begin position="1"/>
        <end position="39"/>
    </location>
</feature>
<evidence type="ECO:0000313" key="13">
    <source>
        <dbReference type="EMBL" id="KAK7054865.1"/>
    </source>
</evidence>
<evidence type="ECO:0000256" key="10">
    <source>
        <dbReference type="SAM" id="Coils"/>
    </source>
</evidence>
<dbReference type="SMART" id="SM00129">
    <property type="entry name" value="KISc"/>
    <property type="match status" value="1"/>
</dbReference>
<dbReference type="PANTHER" id="PTHR47970:SF12">
    <property type="entry name" value="KINESIN FAMILY MEMBER 11"/>
    <property type="match status" value="1"/>
</dbReference>